<dbReference type="InterPro" id="IPR005560">
    <property type="entry name" value="Csp_YhjQ"/>
</dbReference>
<dbReference type="PANTHER" id="PTHR37310">
    <property type="entry name" value="CYTOPLASMIC PROTEIN-RELATED"/>
    <property type="match status" value="1"/>
</dbReference>
<feature type="compositionally biased region" description="Basic and acidic residues" evidence="2">
    <location>
        <begin position="313"/>
        <end position="322"/>
    </location>
</feature>
<dbReference type="InterPro" id="IPR044543">
    <property type="entry name" value="YHJQ-like"/>
</dbReference>
<evidence type="ECO:0000313" key="5">
    <source>
        <dbReference type="Proteomes" id="UP001162834"/>
    </source>
</evidence>
<dbReference type="PRINTS" id="PR01438">
    <property type="entry name" value="UNVRSLSTRESS"/>
</dbReference>
<dbReference type="InterPro" id="IPR014729">
    <property type="entry name" value="Rossmann-like_a/b/a_fold"/>
</dbReference>
<reference evidence="4" key="1">
    <citation type="journal article" date="2022" name="Int. J. Syst. Evol. Microbiol.">
        <title>Pseudomonas aegrilactucae sp. nov. and Pseudomonas morbosilactucae sp. nov., pathogens causing bacterial rot of lettuce in Japan.</title>
        <authorList>
            <person name="Sawada H."/>
            <person name="Fujikawa T."/>
            <person name="Satou M."/>
        </authorList>
    </citation>
    <scope>NUCLEOTIDE SEQUENCE</scope>
    <source>
        <strain evidence="4">0166_1</strain>
    </source>
</reference>
<feature type="compositionally biased region" description="Basic and acidic residues" evidence="2">
    <location>
        <begin position="331"/>
        <end position="341"/>
    </location>
</feature>
<dbReference type="KEGG" id="sbae:DSM104329_03598"/>
<evidence type="ECO:0000259" key="3">
    <source>
        <dbReference type="Pfam" id="PF00582"/>
    </source>
</evidence>
<keyword evidence="5" id="KW-1185">Reference proteome</keyword>
<evidence type="ECO:0000256" key="2">
    <source>
        <dbReference type="SAM" id="MobiDB-lite"/>
    </source>
</evidence>
<protein>
    <recommendedName>
        <fullName evidence="3">UspA domain-containing protein</fullName>
    </recommendedName>
</protein>
<gene>
    <name evidence="4" type="ORF">DSM104329_03598</name>
</gene>
<dbReference type="InterPro" id="IPR006015">
    <property type="entry name" value="Universal_stress_UspA"/>
</dbReference>
<organism evidence="4 5">
    <name type="scientific">Capillimicrobium parvum</name>
    <dbReference type="NCBI Taxonomy" id="2884022"/>
    <lineage>
        <taxon>Bacteria</taxon>
        <taxon>Bacillati</taxon>
        <taxon>Actinomycetota</taxon>
        <taxon>Thermoleophilia</taxon>
        <taxon>Solirubrobacterales</taxon>
        <taxon>Capillimicrobiaceae</taxon>
        <taxon>Capillimicrobium</taxon>
    </lineage>
</organism>
<dbReference type="AlphaFoldDB" id="A0A9E7C282"/>
<feature type="region of interest" description="Disordered" evidence="2">
    <location>
        <begin position="302"/>
        <end position="343"/>
    </location>
</feature>
<dbReference type="CDD" id="cd00293">
    <property type="entry name" value="USP-like"/>
    <property type="match status" value="1"/>
</dbReference>
<feature type="domain" description="UspA" evidence="3">
    <location>
        <begin position="167"/>
        <end position="304"/>
    </location>
</feature>
<dbReference type="Gene3D" id="1.20.1270.360">
    <property type="match status" value="1"/>
</dbReference>
<dbReference type="Gene3D" id="3.40.50.620">
    <property type="entry name" value="HUPs"/>
    <property type="match status" value="2"/>
</dbReference>
<dbReference type="CDD" id="cd08026">
    <property type="entry name" value="DUF326"/>
    <property type="match status" value="1"/>
</dbReference>
<accession>A0A9E7C282</accession>
<dbReference type="Proteomes" id="UP001162834">
    <property type="component" value="Chromosome"/>
</dbReference>
<comment type="similarity">
    <text evidence="1">Belongs to the universal stress protein A family.</text>
</comment>
<dbReference type="Pfam" id="PF00582">
    <property type="entry name" value="Usp"/>
    <property type="match status" value="1"/>
</dbReference>
<evidence type="ECO:0000313" key="4">
    <source>
        <dbReference type="EMBL" id="UGS37183.1"/>
    </source>
</evidence>
<evidence type="ECO:0000256" key="1">
    <source>
        <dbReference type="ARBA" id="ARBA00008791"/>
    </source>
</evidence>
<dbReference type="SUPFAM" id="SSF52402">
    <property type="entry name" value="Adenine nucleotide alpha hydrolases-like"/>
    <property type="match status" value="1"/>
</dbReference>
<dbReference type="RefSeq" id="WP_259316232.1">
    <property type="nucleotide sequence ID" value="NZ_CP087164.1"/>
</dbReference>
<dbReference type="EMBL" id="CP087164">
    <property type="protein sequence ID" value="UGS37183.1"/>
    <property type="molecule type" value="Genomic_DNA"/>
</dbReference>
<name>A0A9E7C282_9ACTN</name>
<dbReference type="Pfam" id="PF03860">
    <property type="entry name" value="Csp"/>
    <property type="match status" value="1"/>
</dbReference>
<proteinExistence type="inferred from homology"/>
<sequence>MRSANDVGSDAPPTNPTPGLRRILFVSDAAVADVDELPPIVRAIIDAAIEVYVLTPTLPGRLAWLADDLDRFRHHADERLDTVLSQLHAIGANVGGAARLGSILTVIADAVTAFEPDHILIALHVSEHANWQERRLVEHVENRFRLPVTTFAVDPAGHTRTADGPLLLWYDGSEDAKYAIEHAGRLLGGRDALVVTVWQATPAPGSPASAGVSDLVDVDRAAADLGERLACDGVRIAQQAGLHAKPLAVEATGPVWRTVVETADRHDAATIVVGSGPTGLRPLLLGSVSGTIVHHADRPTLVIRSPSRPGAPHTEHEDSGRRGERHRGRRRDPSEAVHPTEGENMSVEEILGTHRRPLIADVATLAACIDECAACAATCTICADACLAEPDIETLARCIRLCLDCADACVDAGRILSRQTDPDADTQLTALQACLAACRACAAECERHAHHHEHCRLSGEECRRCERACADLLAALGGAPR</sequence>
<dbReference type="PANTHER" id="PTHR37310:SF1">
    <property type="entry name" value="CYTOPLASMIC PROTEIN"/>
    <property type="match status" value="1"/>
</dbReference>
<dbReference type="InterPro" id="IPR006016">
    <property type="entry name" value="UspA"/>
</dbReference>